<dbReference type="AlphaFoldDB" id="A0AAF0FCW6"/>
<dbReference type="GO" id="GO:0006508">
    <property type="term" value="P:proteolysis"/>
    <property type="evidence" value="ECO:0007669"/>
    <property type="project" value="UniProtKB-KW"/>
</dbReference>
<dbReference type="Proteomes" id="UP001214628">
    <property type="component" value="Chromosome 1"/>
</dbReference>
<keyword evidence="3" id="KW-0645">Protease</keyword>
<dbReference type="InterPro" id="IPR007484">
    <property type="entry name" value="Peptidase_M28"/>
</dbReference>
<dbReference type="GO" id="GO:0008270">
    <property type="term" value="F:zinc ion binding"/>
    <property type="evidence" value="ECO:0007669"/>
    <property type="project" value="TreeGrafter"/>
</dbReference>
<evidence type="ECO:0000256" key="1">
    <source>
        <dbReference type="ARBA" id="ARBA00022679"/>
    </source>
</evidence>
<evidence type="ECO:0000256" key="3">
    <source>
        <dbReference type="RuleBase" id="RU361240"/>
    </source>
</evidence>
<dbReference type="EC" id="3.4.-.-" evidence="3"/>
<evidence type="ECO:0000313" key="6">
    <source>
        <dbReference type="Proteomes" id="UP001214628"/>
    </source>
</evidence>
<keyword evidence="1 5" id="KW-0808">Transferase</keyword>
<protein>
    <recommendedName>
        <fullName evidence="3">Peptide hydrolase</fullName>
        <ecNumber evidence="3">3.4.-.-</ecNumber>
    </recommendedName>
</protein>
<name>A0AAF0FCW6_9BASI</name>
<evidence type="ECO:0000259" key="4">
    <source>
        <dbReference type="Pfam" id="PF04389"/>
    </source>
</evidence>
<feature type="domain" description="Peptidase M28" evidence="4">
    <location>
        <begin position="117"/>
        <end position="372"/>
    </location>
</feature>
<feature type="chain" id="PRO_5041771267" description="Peptide hydrolase" evidence="3">
    <location>
        <begin position="22"/>
        <end position="383"/>
    </location>
</feature>
<dbReference type="GO" id="GO:0008233">
    <property type="term" value="F:peptidase activity"/>
    <property type="evidence" value="ECO:0007669"/>
    <property type="project" value="UniProtKB-KW"/>
</dbReference>
<dbReference type="GO" id="GO:0016603">
    <property type="term" value="F:glutaminyl-peptide cyclotransferase activity"/>
    <property type="evidence" value="ECO:0007669"/>
    <property type="project" value="InterPro"/>
</dbReference>
<evidence type="ECO:0000256" key="2">
    <source>
        <dbReference type="ARBA" id="ARBA00023315"/>
    </source>
</evidence>
<proteinExistence type="inferred from homology"/>
<keyword evidence="3" id="KW-0862">Zinc</keyword>
<dbReference type="InterPro" id="IPR040234">
    <property type="entry name" value="QC/QCL"/>
</dbReference>
<dbReference type="PANTHER" id="PTHR12283">
    <property type="entry name" value="GLUTAMINYL-PEPTIDE CYCLOTRANSFERASE"/>
    <property type="match status" value="1"/>
</dbReference>
<dbReference type="Gene3D" id="3.40.630.10">
    <property type="entry name" value="Zn peptidases"/>
    <property type="match status" value="1"/>
</dbReference>
<keyword evidence="2 5" id="KW-0012">Acyltransferase</keyword>
<dbReference type="CDD" id="cd03880">
    <property type="entry name" value="M28_QC_like"/>
    <property type="match status" value="1"/>
</dbReference>
<accession>A0AAF0FCW6</accession>
<dbReference type="PANTHER" id="PTHR12283:SF6">
    <property type="entry name" value="GLUTAMINYL-PEPTIDE CYCLOTRANSFERASE-RELATED"/>
    <property type="match status" value="1"/>
</dbReference>
<dbReference type="SUPFAM" id="SSF53187">
    <property type="entry name" value="Zn-dependent exopeptidases"/>
    <property type="match status" value="1"/>
</dbReference>
<organism evidence="5 6">
    <name type="scientific">Malassezia psittaci</name>
    <dbReference type="NCBI Taxonomy" id="1821823"/>
    <lineage>
        <taxon>Eukaryota</taxon>
        <taxon>Fungi</taxon>
        <taxon>Dikarya</taxon>
        <taxon>Basidiomycota</taxon>
        <taxon>Ustilaginomycotina</taxon>
        <taxon>Malasseziomycetes</taxon>
        <taxon>Malasseziales</taxon>
        <taxon>Malasseziaceae</taxon>
        <taxon>Malassezia</taxon>
    </lineage>
</organism>
<gene>
    <name evidence="5" type="ORF">MPSI1_001194</name>
</gene>
<feature type="signal peptide" evidence="3">
    <location>
        <begin position="1"/>
        <end position="21"/>
    </location>
</feature>
<keyword evidence="3" id="KW-0732">Signal</keyword>
<keyword evidence="3" id="KW-0479">Metal-binding</keyword>
<keyword evidence="3" id="KW-0378">Hydrolase</keyword>
<dbReference type="EMBL" id="CP118375">
    <property type="protein sequence ID" value="WFD42548.1"/>
    <property type="molecule type" value="Genomic_DNA"/>
</dbReference>
<sequence length="383" mass="42617">MRTAVFSPWFMLVGICALTLGQTASLTVNTRRELLDQDINAILAPDAAPFLDYRDPSSLLAQILIPRAPGTENSTLVREALISALRDPKDSNGKDKWHITTHSFEANTPDGVRSMTNIIATRDPNAEQYLVLAAHYDSKYFPPGPMHGFVGATDSAAPCAMLIDVARALDRQLDAYTAQMIEQRSKYSTKGASQDVSLQLIFFDGEEAYRAWSDTDSIYGARQLAVSLASSWSQPDQALARRHTTGRGLPVRSIQRIQCLVLLDLLGAPNVHVPYYFENTKWMHQSLQRIESQLVAKQFLYPDNHRKKHEPIFKPSKGPTGIGDDHLPFLREGVPILHLIPSPFPAVWHGMGDDASALDYATLYAFSKIMRVFTAEFFALDAD</sequence>
<comment type="similarity">
    <text evidence="3">Belongs to the peptidase M28 family.</text>
</comment>
<keyword evidence="6" id="KW-1185">Reference proteome</keyword>
<evidence type="ECO:0000313" key="5">
    <source>
        <dbReference type="EMBL" id="WFD42548.1"/>
    </source>
</evidence>
<dbReference type="Pfam" id="PF04389">
    <property type="entry name" value="Peptidase_M28"/>
    <property type="match status" value="1"/>
</dbReference>
<reference evidence="5" key="1">
    <citation type="submission" date="2023-02" db="EMBL/GenBank/DDBJ databases">
        <title>Mating type loci evolution in Malassezia.</title>
        <authorList>
            <person name="Coelho M.A."/>
        </authorList>
    </citation>
    <scope>NUCLEOTIDE SEQUENCE</scope>
    <source>
        <strain evidence="5">CBS 14136</strain>
    </source>
</reference>
<dbReference type="InterPro" id="IPR037457">
    <property type="entry name" value="M28_QC"/>
</dbReference>